<dbReference type="AlphaFoldDB" id="A0A4U5LR72"/>
<dbReference type="Proteomes" id="UP000298663">
    <property type="component" value="Unassembled WGS sequence"/>
</dbReference>
<evidence type="ECO:0000313" key="1">
    <source>
        <dbReference type="EMBL" id="TKR58473.1"/>
    </source>
</evidence>
<accession>A0A4U5LR72</accession>
<reference evidence="1 2" key="2">
    <citation type="journal article" date="2019" name="G3 (Bethesda)">
        <title>Hybrid Assembly of the Genome of the Entomopathogenic Nematode Steinernema carpocapsae Identifies the X-Chromosome.</title>
        <authorList>
            <person name="Serra L."/>
            <person name="Macchietto M."/>
            <person name="Macias-Munoz A."/>
            <person name="McGill C.J."/>
            <person name="Rodriguez I.M."/>
            <person name="Rodriguez B."/>
            <person name="Murad R."/>
            <person name="Mortazavi A."/>
        </authorList>
    </citation>
    <scope>NUCLEOTIDE SEQUENCE [LARGE SCALE GENOMIC DNA]</scope>
    <source>
        <strain evidence="1 2">ALL</strain>
    </source>
</reference>
<evidence type="ECO:0000313" key="2">
    <source>
        <dbReference type="Proteomes" id="UP000298663"/>
    </source>
</evidence>
<dbReference type="EMBL" id="AZBU02000013">
    <property type="protein sequence ID" value="TKR58473.1"/>
    <property type="molecule type" value="Genomic_DNA"/>
</dbReference>
<keyword evidence="2" id="KW-1185">Reference proteome</keyword>
<comment type="caution">
    <text evidence="1">The sequence shown here is derived from an EMBL/GenBank/DDBJ whole genome shotgun (WGS) entry which is preliminary data.</text>
</comment>
<reference evidence="1 2" key="1">
    <citation type="journal article" date="2015" name="Genome Biol.">
        <title>Comparative genomics of Steinernema reveals deeply conserved gene regulatory networks.</title>
        <authorList>
            <person name="Dillman A.R."/>
            <person name="Macchietto M."/>
            <person name="Porter C.F."/>
            <person name="Rogers A."/>
            <person name="Williams B."/>
            <person name="Antoshechkin I."/>
            <person name="Lee M.M."/>
            <person name="Goodwin Z."/>
            <person name="Lu X."/>
            <person name="Lewis E.E."/>
            <person name="Goodrich-Blair H."/>
            <person name="Stock S.P."/>
            <person name="Adams B.J."/>
            <person name="Sternberg P.W."/>
            <person name="Mortazavi A."/>
        </authorList>
    </citation>
    <scope>NUCLEOTIDE SEQUENCE [LARGE SCALE GENOMIC DNA]</scope>
    <source>
        <strain evidence="1 2">ALL</strain>
    </source>
</reference>
<proteinExistence type="predicted"/>
<sequence length="72" mass="8356">MLEQAGARRSVCDTHFIFTEQRPVDRSETAGIEVLEPSHMQQMGPIARRFGDHFWKCVSQLYDISTFPKNEE</sequence>
<name>A0A4U5LR72_STECR</name>
<organism evidence="1 2">
    <name type="scientific">Steinernema carpocapsae</name>
    <name type="common">Entomopathogenic nematode</name>
    <dbReference type="NCBI Taxonomy" id="34508"/>
    <lineage>
        <taxon>Eukaryota</taxon>
        <taxon>Metazoa</taxon>
        <taxon>Ecdysozoa</taxon>
        <taxon>Nematoda</taxon>
        <taxon>Chromadorea</taxon>
        <taxon>Rhabditida</taxon>
        <taxon>Tylenchina</taxon>
        <taxon>Panagrolaimomorpha</taxon>
        <taxon>Strongyloidoidea</taxon>
        <taxon>Steinernematidae</taxon>
        <taxon>Steinernema</taxon>
    </lineage>
</organism>
<protein>
    <submittedName>
        <fullName evidence="1">Uncharacterized protein</fullName>
    </submittedName>
</protein>
<gene>
    <name evidence="1" type="ORF">L596_029913</name>
</gene>